<dbReference type="PIRSF" id="PIRSF037495">
    <property type="entry name" value="Opine_OX_OoxA/HcnB"/>
    <property type="match status" value="1"/>
</dbReference>
<feature type="domain" description="SoxA A3" evidence="3">
    <location>
        <begin position="382"/>
        <end position="457"/>
    </location>
</feature>
<organism evidence="4 5">
    <name type="scientific">Pseudomonas putida</name>
    <name type="common">Arthrobacter siderocapsulatus</name>
    <dbReference type="NCBI Taxonomy" id="303"/>
    <lineage>
        <taxon>Bacteria</taxon>
        <taxon>Pseudomonadati</taxon>
        <taxon>Pseudomonadota</taxon>
        <taxon>Gammaproteobacteria</taxon>
        <taxon>Pseudomonadales</taxon>
        <taxon>Pseudomonadaceae</taxon>
        <taxon>Pseudomonas</taxon>
    </lineage>
</organism>
<dbReference type="Pfam" id="PF07992">
    <property type="entry name" value="Pyr_redox_2"/>
    <property type="match status" value="1"/>
</dbReference>
<dbReference type="InterPro" id="IPR017224">
    <property type="entry name" value="Opine_Oxase_asu/HCN_bsu"/>
</dbReference>
<dbReference type="InterPro" id="IPR023753">
    <property type="entry name" value="FAD/NAD-binding_dom"/>
</dbReference>
<evidence type="ECO:0000259" key="2">
    <source>
        <dbReference type="Pfam" id="PF07992"/>
    </source>
</evidence>
<dbReference type="PRINTS" id="PR00368">
    <property type="entry name" value="FADPNR"/>
</dbReference>
<dbReference type="Gene3D" id="3.50.50.60">
    <property type="entry name" value="FAD/NAD(P)-binding domain"/>
    <property type="match status" value="2"/>
</dbReference>
<dbReference type="EMBL" id="AP022227">
    <property type="protein sequence ID" value="BBT40852.1"/>
    <property type="molecule type" value="Genomic_DNA"/>
</dbReference>
<dbReference type="Proteomes" id="UP000515680">
    <property type="component" value="Chromosome"/>
</dbReference>
<feature type="domain" description="FAD/NAD(P)-binding" evidence="2">
    <location>
        <begin position="7"/>
        <end position="319"/>
    </location>
</feature>
<evidence type="ECO:0000256" key="1">
    <source>
        <dbReference type="ARBA" id="ARBA00023002"/>
    </source>
</evidence>
<evidence type="ECO:0000313" key="5">
    <source>
        <dbReference type="Proteomes" id="UP000515680"/>
    </source>
</evidence>
<dbReference type="InterPro" id="IPR036188">
    <property type="entry name" value="FAD/NAD-bd_sf"/>
</dbReference>
<dbReference type="CDD" id="cd19946">
    <property type="entry name" value="GlpA-like_Fer2_BFD-like"/>
    <property type="match status" value="1"/>
</dbReference>
<evidence type="ECO:0000313" key="4">
    <source>
        <dbReference type="EMBL" id="BBT40852.1"/>
    </source>
</evidence>
<dbReference type="Pfam" id="PF17806">
    <property type="entry name" value="SO_alpha_A3"/>
    <property type="match status" value="1"/>
</dbReference>
<keyword evidence="1" id="KW-0560">Oxidoreductase</keyword>
<gene>
    <name evidence="4" type="ORF">WP8W18C01_31930</name>
</gene>
<dbReference type="PRINTS" id="PR00469">
    <property type="entry name" value="PNDRDTASEII"/>
</dbReference>
<proteinExistence type="predicted"/>
<dbReference type="GO" id="GO:0016491">
    <property type="term" value="F:oxidoreductase activity"/>
    <property type="evidence" value="ECO:0007669"/>
    <property type="project" value="UniProtKB-KW"/>
</dbReference>
<dbReference type="AlphaFoldDB" id="A0A6S5TWD6"/>
<dbReference type="PANTHER" id="PTHR42949">
    <property type="entry name" value="ANAEROBIC GLYCEROL-3-PHOSPHATE DEHYDROGENASE SUBUNIT B"/>
    <property type="match status" value="1"/>
</dbReference>
<dbReference type="SUPFAM" id="SSF51905">
    <property type="entry name" value="FAD/NAD(P)-binding domain"/>
    <property type="match status" value="1"/>
</dbReference>
<sequence length="468" mass="50260">MKPETIDLLILGAGPAGLSAAIEARSHGLSVMVLDEQQGPGGQIYRGILESDSRRLAVLGADYQAGHGLAATFMGCGAHYIPGASVWQVEQDMRVHYLHEGRSHTVQASRLVVATGAYERPMPIPGWTLPGVMTAGAGQILLKGAALLPSKPVVLAGGGPLLYLLAVQYLRAGIQLAALVDTSSSADILHAWRHIPRALMGWRDLLKGVSLLAILRRARVPHFRGARELGIEGDQCAEALSFTCGETRHSLPANLILLHQGIVPNTQISWSLGLAHEWSEEQLCWRALRDSWGETTLPGVFLAGDGGSIGGALAAREQGHLAALAIAAQLQHLSASNRDRLARPHFRALARCLAARPLLDAMYRPHQENRIPQDDVIVCRCEEVTAGQVRAHVRLGCLGPNQTKAFGRCGMGPCQGRLCGLTVTEIIADQRQVPRADVGYYRIRPPLKPITLAQLAGQPSHNLDPEAP</sequence>
<accession>A0A6S5TWD6</accession>
<dbReference type="PANTHER" id="PTHR42949:SF3">
    <property type="entry name" value="ANAEROBIC GLYCEROL-3-PHOSPHATE DEHYDROGENASE SUBUNIT B"/>
    <property type="match status" value="1"/>
</dbReference>
<dbReference type="InterPro" id="IPR041854">
    <property type="entry name" value="BFD-like_2Fe2S-bd_dom_sf"/>
</dbReference>
<name>A0A6S5TWD6_PSEPU</name>
<dbReference type="RefSeq" id="WP_054889694.1">
    <property type="nucleotide sequence ID" value="NZ_AP022227.1"/>
</dbReference>
<evidence type="ECO:0000259" key="3">
    <source>
        <dbReference type="Pfam" id="PF17806"/>
    </source>
</evidence>
<dbReference type="InterPro" id="IPR051691">
    <property type="entry name" value="Metab_Enz_Cyan_OpOx_G3PDH"/>
</dbReference>
<dbReference type="Gene3D" id="1.10.10.1100">
    <property type="entry name" value="BFD-like [2Fe-2S]-binding domain"/>
    <property type="match status" value="1"/>
</dbReference>
<protein>
    <submittedName>
        <fullName evidence="4">(2Fe-2S)-binding protein</fullName>
    </submittedName>
</protein>
<dbReference type="InterPro" id="IPR041117">
    <property type="entry name" value="SoxA_A3"/>
</dbReference>
<reference evidence="4 5" key="1">
    <citation type="submission" date="2019-12" db="EMBL/GenBank/DDBJ databases">
        <title>complete genome sequences of Pseudomonas putida str. WP8-W18-CRE-01 isolated from wastewater treatment plant effluent.</title>
        <authorList>
            <person name="Sekizuka T."/>
            <person name="Itokawa K."/>
            <person name="Yatsu K."/>
            <person name="Inamine Y."/>
            <person name="Kuroda M."/>
        </authorList>
    </citation>
    <scope>NUCLEOTIDE SEQUENCE [LARGE SCALE GENOMIC DNA]</scope>
    <source>
        <strain evidence="4 5">WP8-W18-CRE-01</strain>
    </source>
</reference>